<dbReference type="AlphaFoldDB" id="A0A0L0CAT4"/>
<keyword evidence="2" id="KW-1185">Reference proteome</keyword>
<organism evidence="1 2">
    <name type="scientific">Lucilia cuprina</name>
    <name type="common">Green bottle fly</name>
    <name type="synonym">Australian sheep blowfly</name>
    <dbReference type="NCBI Taxonomy" id="7375"/>
    <lineage>
        <taxon>Eukaryota</taxon>
        <taxon>Metazoa</taxon>
        <taxon>Ecdysozoa</taxon>
        <taxon>Arthropoda</taxon>
        <taxon>Hexapoda</taxon>
        <taxon>Insecta</taxon>
        <taxon>Pterygota</taxon>
        <taxon>Neoptera</taxon>
        <taxon>Endopterygota</taxon>
        <taxon>Diptera</taxon>
        <taxon>Brachycera</taxon>
        <taxon>Muscomorpha</taxon>
        <taxon>Oestroidea</taxon>
        <taxon>Calliphoridae</taxon>
        <taxon>Luciliinae</taxon>
        <taxon>Lucilia</taxon>
    </lineage>
</organism>
<dbReference type="Proteomes" id="UP000037069">
    <property type="component" value="Unassembled WGS sequence"/>
</dbReference>
<protein>
    <submittedName>
        <fullName evidence="1">Uncharacterized protein</fullName>
    </submittedName>
</protein>
<reference evidence="1 2" key="1">
    <citation type="journal article" date="2015" name="Nat. Commun.">
        <title>Lucilia cuprina genome unlocks parasitic fly biology to underpin future interventions.</title>
        <authorList>
            <person name="Anstead C.A."/>
            <person name="Korhonen P.K."/>
            <person name="Young N.D."/>
            <person name="Hall R.S."/>
            <person name="Jex A.R."/>
            <person name="Murali S.C."/>
            <person name="Hughes D.S."/>
            <person name="Lee S.F."/>
            <person name="Perry T."/>
            <person name="Stroehlein A.J."/>
            <person name="Ansell B.R."/>
            <person name="Breugelmans B."/>
            <person name="Hofmann A."/>
            <person name="Qu J."/>
            <person name="Dugan S."/>
            <person name="Lee S.L."/>
            <person name="Chao H."/>
            <person name="Dinh H."/>
            <person name="Han Y."/>
            <person name="Doddapaneni H.V."/>
            <person name="Worley K.C."/>
            <person name="Muzny D.M."/>
            <person name="Ioannidis P."/>
            <person name="Waterhouse R.M."/>
            <person name="Zdobnov E.M."/>
            <person name="James P.J."/>
            <person name="Bagnall N.H."/>
            <person name="Kotze A.C."/>
            <person name="Gibbs R.A."/>
            <person name="Richards S."/>
            <person name="Batterham P."/>
            <person name="Gasser R.B."/>
        </authorList>
    </citation>
    <scope>NUCLEOTIDE SEQUENCE [LARGE SCALE GENOMIC DNA]</scope>
    <source>
        <strain evidence="1 2">LS</strain>
        <tissue evidence="1">Full body</tissue>
    </source>
</reference>
<proteinExistence type="predicted"/>
<evidence type="ECO:0000313" key="1">
    <source>
        <dbReference type="EMBL" id="KNC28569.1"/>
    </source>
</evidence>
<name>A0A0L0CAT4_LUCCU</name>
<evidence type="ECO:0000313" key="2">
    <source>
        <dbReference type="Proteomes" id="UP000037069"/>
    </source>
</evidence>
<sequence>MLLSDLSLRRLASDCAIVYHNLSIYTLRPGPTNQQPLLSAVDNDPSPIIISTYNSSPCSVQREQYIVETELEQKSPSSIFVQCDTLYLSDATTSKASSNWVKILKLGVDQIQASCTYKPVALIVPTFSASDLCKVISSAVFMATNSSSLMILILDNSDSLYSQTRASAAFQEIMSSHCAILLKSSHSRGSNLNYYHLLLRSL</sequence>
<dbReference type="EMBL" id="JRES01000760">
    <property type="protein sequence ID" value="KNC28569.1"/>
    <property type="molecule type" value="Genomic_DNA"/>
</dbReference>
<accession>A0A0L0CAT4</accession>
<comment type="caution">
    <text evidence="1">The sequence shown here is derived from an EMBL/GenBank/DDBJ whole genome shotgun (WGS) entry which is preliminary data.</text>
</comment>
<gene>
    <name evidence="1" type="ORF">FF38_05766</name>
</gene>